<dbReference type="PRINTS" id="PR00792">
    <property type="entry name" value="PEPSIN"/>
</dbReference>
<evidence type="ECO:0000256" key="7">
    <source>
        <dbReference type="PIRSR" id="PIRSR601461-1"/>
    </source>
</evidence>
<feature type="chain" id="PRO_5032969706" description="Peptidase A1 domain-containing protein" evidence="11">
    <location>
        <begin position="25"/>
        <end position="507"/>
    </location>
</feature>
<evidence type="ECO:0000256" key="9">
    <source>
        <dbReference type="RuleBase" id="RU000454"/>
    </source>
</evidence>
<dbReference type="FunFam" id="2.40.70.10:FF:000008">
    <property type="entry name" value="Cathepsin D"/>
    <property type="match status" value="1"/>
</dbReference>
<dbReference type="Proteomes" id="UP000663825">
    <property type="component" value="Unassembled WGS sequence"/>
</dbReference>
<dbReference type="PROSITE" id="PS51767">
    <property type="entry name" value="PEPTIDASE_A1"/>
    <property type="match status" value="1"/>
</dbReference>
<organism evidence="13 14">
    <name type="scientific">Rotaria socialis</name>
    <dbReference type="NCBI Taxonomy" id="392032"/>
    <lineage>
        <taxon>Eukaryota</taxon>
        <taxon>Metazoa</taxon>
        <taxon>Spiralia</taxon>
        <taxon>Gnathifera</taxon>
        <taxon>Rotifera</taxon>
        <taxon>Eurotatoria</taxon>
        <taxon>Bdelloidea</taxon>
        <taxon>Philodinida</taxon>
        <taxon>Philodinidae</taxon>
        <taxon>Rotaria</taxon>
    </lineage>
</organism>
<dbReference type="PANTHER" id="PTHR47966">
    <property type="entry name" value="BETA-SITE APP-CLEAVING ENZYME, ISOFORM A-RELATED"/>
    <property type="match status" value="1"/>
</dbReference>
<gene>
    <name evidence="13" type="ORF">TIS948_LOCUS2306</name>
</gene>
<dbReference type="OrthoDB" id="771136at2759"/>
<dbReference type="AlphaFoldDB" id="A0A817LNM7"/>
<keyword evidence="11" id="KW-0732">Signal</keyword>
<name>A0A817LNM7_9BILA</name>
<feature type="signal peptide" evidence="11">
    <location>
        <begin position="1"/>
        <end position="24"/>
    </location>
</feature>
<dbReference type="InterPro" id="IPR021109">
    <property type="entry name" value="Peptidase_aspartic_dom_sf"/>
</dbReference>
<keyword evidence="5 8" id="KW-1015">Disulfide bond</keyword>
<feature type="disulfide bond" evidence="8">
    <location>
        <begin position="318"/>
        <end position="358"/>
    </location>
</feature>
<dbReference type="GO" id="GO:0005764">
    <property type="term" value="C:lysosome"/>
    <property type="evidence" value="ECO:0007669"/>
    <property type="project" value="TreeGrafter"/>
</dbReference>
<dbReference type="InterPro" id="IPR033121">
    <property type="entry name" value="PEPTIDASE_A1"/>
</dbReference>
<feature type="active site" evidence="7">
    <location>
        <position position="102"/>
    </location>
</feature>
<dbReference type="GO" id="GO:0004190">
    <property type="term" value="F:aspartic-type endopeptidase activity"/>
    <property type="evidence" value="ECO:0007669"/>
    <property type="project" value="UniProtKB-KW"/>
</dbReference>
<feature type="region of interest" description="Disordered" evidence="10">
    <location>
        <begin position="418"/>
        <end position="467"/>
    </location>
</feature>
<evidence type="ECO:0000259" key="12">
    <source>
        <dbReference type="PROSITE" id="PS51767"/>
    </source>
</evidence>
<keyword evidence="3 9" id="KW-0064">Aspartyl protease</keyword>
<dbReference type="SUPFAM" id="SSF50630">
    <property type="entry name" value="Acid proteases"/>
    <property type="match status" value="1"/>
</dbReference>
<evidence type="ECO:0000256" key="10">
    <source>
        <dbReference type="SAM" id="MobiDB-lite"/>
    </source>
</evidence>
<evidence type="ECO:0000256" key="1">
    <source>
        <dbReference type="ARBA" id="ARBA00007447"/>
    </source>
</evidence>
<dbReference type="PANTHER" id="PTHR47966:SF51">
    <property type="entry name" value="BETA-SITE APP-CLEAVING ENZYME, ISOFORM A-RELATED"/>
    <property type="match status" value="1"/>
</dbReference>
<evidence type="ECO:0000256" key="8">
    <source>
        <dbReference type="PIRSR" id="PIRSR601461-2"/>
    </source>
</evidence>
<protein>
    <recommendedName>
        <fullName evidence="12">Peptidase A1 domain-containing protein</fullName>
    </recommendedName>
</protein>
<evidence type="ECO:0000256" key="4">
    <source>
        <dbReference type="ARBA" id="ARBA00022801"/>
    </source>
</evidence>
<evidence type="ECO:0000256" key="11">
    <source>
        <dbReference type="SAM" id="SignalP"/>
    </source>
</evidence>
<dbReference type="InterPro" id="IPR001461">
    <property type="entry name" value="Aspartic_peptidase_A1"/>
</dbReference>
<evidence type="ECO:0000256" key="5">
    <source>
        <dbReference type="ARBA" id="ARBA00023157"/>
    </source>
</evidence>
<dbReference type="PROSITE" id="PS00141">
    <property type="entry name" value="ASP_PROTEASE"/>
    <property type="match status" value="2"/>
</dbReference>
<evidence type="ECO:0000256" key="3">
    <source>
        <dbReference type="ARBA" id="ARBA00022750"/>
    </source>
</evidence>
<keyword evidence="4 9" id="KW-0378">Hydrolase</keyword>
<dbReference type="Gene3D" id="2.40.70.10">
    <property type="entry name" value="Acid Proteases"/>
    <property type="match status" value="2"/>
</dbReference>
<dbReference type="FunFam" id="2.40.70.10:FF:000002">
    <property type="entry name" value="Vacuolar aspartic proteinase"/>
    <property type="match status" value="1"/>
</dbReference>
<accession>A0A817LNM7</accession>
<dbReference type="InterPro" id="IPR001969">
    <property type="entry name" value="Aspartic_peptidase_AS"/>
</dbReference>
<evidence type="ECO:0000256" key="2">
    <source>
        <dbReference type="ARBA" id="ARBA00022670"/>
    </source>
</evidence>
<dbReference type="Pfam" id="PF00026">
    <property type="entry name" value="Asp"/>
    <property type="match status" value="1"/>
</dbReference>
<reference evidence="13" key="1">
    <citation type="submission" date="2021-02" db="EMBL/GenBank/DDBJ databases">
        <authorList>
            <person name="Nowell W R."/>
        </authorList>
    </citation>
    <scope>NUCLEOTIDE SEQUENCE</scope>
</reference>
<dbReference type="EMBL" id="CAJNXB010000071">
    <property type="protein sequence ID" value="CAF3018180.1"/>
    <property type="molecule type" value="Genomic_DNA"/>
</dbReference>
<evidence type="ECO:0000256" key="6">
    <source>
        <dbReference type="ARBA" id="ARBA00023180"/>
    </source>
</evidence>
<evidence type="ECO:0000313" key="14">
    <source>
        <dbReference type="Proteomes" id="UP000663825"/>
    </source>
</evidence>
<feature type="disulfide bond" evidence="8">
    <location>
        <begin position="115"/>
        <end position="119"/>
    </location>
</feature>
<dbReference type="GO" id="GO:0006508">
    <property type="term" value="P:proteolysis"/>
    <property type="evidence" value="ECO:0007669"/>
    <property type="project" value="UniProtKB-KW"/>
</dbReference>
<keyword evidence="2 9" id="KW-0645">Protease</keyword>
<sequence>MMLKVTSTLLVLLIIVHLCEKSAGNDIFRISIHRAHRPSSNRTNSIVPTKIMANSQKSLSTDTKISLAASSVNENLTNELDIYFIGTISIGTPPQNFLIDFDTGSSDLWVPSSQCQSSCNGFNKYNSAESTTYVANGGNFSIGYGDGSSASGFLSVDVVTINGMAVKNQTFAECTYLVGMTGDINDGILGLAFPSLTSDGEKPFFYNMWSQGLIPQAIFSFYLNPDTNATSGGELIFGGADPSKYTGSITYISVSIEGYWEFPMASVSVGSTSISSSTYAIADTGTTLIVGPTAQVDSLNGAIGATYDSSSQLYTVDCHTRSLSSFPNITFTIGDTVFILKPLQYLWITGDQSAGYICYSVFSPSDSTDSNGNLFWILGDFFLYRYYSVFDIQNNRVGFSTSISYDWMPTVGSSLFPTSSTTTHPSTSTMKTTTHPTTSTMKTKTHPTTSTMKTTTHPTTSTMKTTASTVRTTTISTTQMELSSTAVTRTQPLATTITETEISPIPS</sequence>
<evidence type="ECO:0000313" key="13">
    <source>
        <dbReference type="EMBL" id="CAF3018180.1"/>
    </source>
</evidence>
<feature type="domain" description="Peptidase A1" evidence="12">
    <location>
        <begin position="84"/>
        <end position="400"/>
    </location>
</feature>
<comment type="caution">
    <text evidence="13">The sequence shown here is derived from an EMBL/GenBank/DDBJ whole genome shotgun (WGS) entry which is preliminary data.</text>
</comment>
<feature type="active site" evidence="7">
    <location>
        <position position="283"/>
    </location>
</feature>
<keyword evidence="6" id="KW-0325">Glycoprotein</keyword>
<proteinExistence type="inferred from homology"/>
<comment type="similarity">
    <text evidence="1 9">Belongs to the peptidase A1 family.</text>
</comment>